<dbReference type="InterPro" id="IPR005467">
    <property type="entry name" value="His_kinase_dom"/>
</dbReference>
<dbReference type="SMART" id="SM00304">
    <property type="entry name" value="HAMP"/>
    <property type="match status" value="1"/>
</dbReference>
<dbReference type="CDD" id="cd06225">
    <property type="entry name" value="HAMP"/>
    <property type="match status" value="1"/>
</dbReference>
<keyword evidence="5 13" id="KW-0808">Transferase</keyword>
<organism evidence="13 14">
    <name type="scientific">Lignipirellula cremea</name>
    <dbReference type="NCBI Taxonomy" id="2528010"/>
    <lineage>
        <taxon>Bacteria</taxon>
        <taxon>Pseudomonadati</taxon>
        <taxon>Planctomycetota</taxon>
        <taxon>Planctomycetia</taxon>
        <taxon>Pirellulales</taxon>
        <taxon>Pirellulaceae</taxon>
        <taxon>Lignipirellula</taxon>
    </lineage>
</organism>
<dbReference type="InterPro" id="IPR013656">
    <property type="entry name" value="PAS_4"/>
</dbReference>
<dbReference type="OrthoDB" id="9813151at2"/>
<dbReference type="CDD" id="cd00130">
    <property type="entry name" value="PAS"/>
    <property type="match status" value="1"/>
</dbReference>
<dbReference type="PANTHER" id="PTHR45453">
    <property type="entry name" value="PHOSPHATE REGULON SENSOR PROTEIN PHOR"/>
    <property type="match status" value="1"/>
</dbReference>
<reference evidence="13 14" key="1">
    <citation type="submission" date="2019-02" db="EMBL/GenBank/DDBJ databases">
        <title>Deep-cultivation of Planctomycetes and their phenomic and genomic characterization uncovers novel biology.</title>
        <authorList>
            <person name="Wiegand S."/>
            <person name="Jogler M."/>
            <person name="Boedeker C."/>
            <person name="Pinto D."/>
            <person name="Vollmers J."/>
            <person name="Rivas-Marin E."/>
            <person name="Kohn T."/>
            <person name="Peeters S.H."/>
            <person name="Heuer A."/>
            <person name="Rast P."/>
            <person name="Oberbeckmann S."/>
            <person name="Bunk B."/>
            <person name="Jeske O."/>
            <person name="Meyerdierks A."/>
            <person name="Storesund J.E."/>
            <person name="Kallscheuer N."/>
            <person name="Luecker S."/>
            <person name="Lage O.M."/>
            <person name="Pohl T."/>
            <person name="Merkel B.J."/>
            <person name="Hornburger P."/>
            <person name="Mueller R.-W."/>
            <person name="Bruemmer F."/>
            <person name="Labrenz M."/>
            <person name="Spormann A.M."/>
            <person name="Op den Camp H."/>
            <person name="Overmann J."/>
            <person name="Amann R."/>
            <person name="Jetten M.S.M."/>
            <person name="Mascher T."/>
            <person name="Medema M.H."/>
            <person name="Devos D.P."/>
            <person name="Kaster A.-K."/>
            <person name="Ovreas L."/>
            <person name="Rohde M."/>
            <person name="Galperin M.Y."/>
            <person name="Jogler C."/>
        </authorList>
    </citation>
    <scope>NUCLEOTIDE SEQUENCE [LARGE SCALE GENOMIC DNA]</scope>
    <source>
        <strain evidence="13 14">Pla85_3_4</strain>
    </source>
</reference>
<dbReference type="InterPro" id="IPR036097">
    <property type="entry name" value="HisK_dim/P_sf"/>
</dbReference>
<dbReference type="KEGG" id="lcre:Pla8534_60700"/>
<dbReference type="GO" id="GO:0005886">
    <property type="term" value="C:plasma membrane"/>
    <property type="evidence" value="ECO:0007669"/>
    <property type="project" value="TreeGrafter"/>
</dbReference>
<dbReference type="Pfam" id="PF08448">
    <property type="entry name" value="PAS_4"/>
    <property type="match status" value="1"/>
</dbReference>
<dbReference type="InterPro" id="IPR003661">
    <property type="entry name" value="HisK_dim/P_dom"/>
</dbReference>
<dbReference type="CDD" id="cd00082">
    <property type="entry name" value="HisKA"/>
    <property type="match status" value="1"/>
</dbReference>
<dbReference type="PROSITE" id="PS50885">
    <property type="entry name" value="HAMP"/>
    <property type="match status" value="1"/>
</dbReference>
<comment type="subcellular location">
    <subcellularLocation>
        <location evidence="2">Membrane</location>
    </subcellularLocation>
</comment>
<evidence type="ECO:0000256" key="7">
    <source>
        <dbReference type="ARBA" id="ARBA00023012"/>
    </source>
</evidence>
<feature type="transmembrane region" description="Helical" evidence="9">
    <location>
        <begin position="176"/>
        <end position="196"/>
    </location>
</feature>
<evidence type="ECO:0000259" key="12">
    <source>
        <dbReference type="PROSITE" id="PS50885"/>
    </source>
</evidence>
<keyword evidence="9" id="KW-1133">Transmembrane helix</keyword>
<dbReference type="Pfam" id="PF00672">
    <property type="entry name" value="HAMP"/>
    <property type="match status" value="1"/>
</dbReference>
<keyword evidence="6" id="KW-0418">Kinase</keyword>
<evidence type="ECO:0000256" key="6">
    <source>
        <dbReference type="ARBA" id="ARBA00022777"/>
    </source>
</evidence>
<dbReference type="SMART" id="SM00388">
    <property type="entry name" value="HisKA"/>
    <property type="match status" value="1"/>
</dbReference>
<keyword evidence="8 9" id="KW-0472">Membrane</keyword>
<evidence type="ECO:0000259" key="11">
    <source>
        <dbReference type="PROSITE" id="PS50112"/>
    </source>
</evidence>
<dbReference type="GO" id="GO:0000155">
    <property type="term" value="F:phosphorelay sensor kinase activity"/>
    <property type="evidence" value="ECO:0007669"/>
    <property type="project" value="InterPro"/>
</dbReference>
<dbReference type="SUPFAM" id="SSF47384">
    <property type="entry name" value="Homodimeric domain of signal transducing histidine kinase"/>
    <property type="match status" value="1"/>
</dbReference>
<dbReference type="PANTHER" id="PTHR45453:SF1">
    <property type="entry name" value="PHOSPHATE REGULON SENSOR PROTEIN PHOR"/>
    <property type="match status" value="1"/>
</dbReference>
<dbReference type="EC" id="2.7.13.3" evidence="3"/>
<dbReference type="SMART" id="SM00387">
    <property type="entry name" value="HATPase_c"/>
    <property type="match status" value="1"/>
</dbReference>
<evidence type="ECO:0000256" key="2">
    <source>
        <dbReference type="ARBA" id="ARBA00004370"/>
    </source>
</evidence>
<dbReference type="InterPro" id="IPR004358">
    <property type="entry name" value="Sig_transdc_His_kin-like_C"/>
</dbReference>
<accession>A0A518E286</accession>
<dbReference type="EMBL" id="CP036433">
    <property type="protein sequence ID" value="QDU98209.1"/>
    <property type="molecule type" value="Genomic_DNA"/>
</dbReference>
<dbReference type="Gene3D" id="3.30.565.10">
    <property type="entry name" value="Histidine kinase-like ATPase, C-terminal domain"/>
    <property type="match status" value="1"/>
</dbReference>
<evidence type="ECO:0000313" key="14">
    <source>
        <dbReference type="Proteomes" id="UP000317648"/>
    </source>
</evidence>
<dbReference type="Pfam" id="PF02518">
    <property type="entry name" value="HATPase_c"/>
    <property type="match status" value="1"/>
</dbReference>
<dbReference type="Proteomes" id="UP000317648">
    <property type="component" value="Chromosome"/>
</dbReference>
<dbReference type="InterPro" id="IPR003594">
    <property type="entry name" value="HATPase_dom"/>
</dbReference>
<evidence type="ECO:0000256" key="4">
    <source>
        <dbReference type="ARBA" id="ARBA00022553"/>
    </source>
</evidence>
<dbReference type="SUPFAM" id="SSF55874">
    <property type="entry name" value="ATPase domain of HSP90 chaperone/DNA topoisomerase II/histidine kinase"/>
    <property type="match status" value="1"/>
</dbReference>
<dbReference type="PROSITE" id="PS50112">
    <property type="entry name" value="PAS"/>
    <property type="match status" value="1"/>
</dbReference>
<protein>
    <recommendedName>
        <fullName evidence="3">histidine kinase</fullName>
        <ecNumber evidence="3">2.7.13.3</ecNumber>
    </recommendedName>
</protein>
<dbReference type="FunFam" id="1.10.287.130:FF:000001">
    <property type="entry name" value="Two-component sensor histidine kinase"/>
    <property type="match status" value="1"/>
</dbReference>
<dbReference type="InterPro" id="IPR000014">
    <property type="entry name" value="PAS"/>
</dbReference>
<keyword evidence="7" id="KW-0902">Two-component regulatory system</keyword>
<gene>
    <name evidence="13" type="primary">phoR_3</name>
    <name evidence="13" type="ORF">Pla8534_60700</name>
</gene>
<dbReference type="SUPFAM" id="SSF55785">
    <property type="entry name" value="PYP-like sensor domain (PAS domain)"/>
    <property type="match status" value="1"/>
</dbReference>
<dbReference type="SMART" id="SM00091">
    <property type="entry name" value="PAS"/>
    <property type="match status" value="1"/>
</dbReference>
<dbReference type="FunFam" id="3.30.565.10:FF:000006">
    <property type="entry name" value="Sensor histidine kinase WalK"/>
    <property type="match status" value="1"/>
</dbReference>
<dbReference type="AlphaFoldDB" id="A0A518E286"/>
<keyword evidence="4" id="KW-0597">Phosphoprotein</keyword>
<dbReference type="Gene3D" id="3.30.450.20">
    <property type="entry name" value="PAS domain"/>
    <property type="match status" value="1"/>
</dbReference>
<comment type="catalytic activity">
    <reaction evidence="1">
        <text>ATP + protein L-histidine = ADP + protein N-phospho-L-histidine.</text>
        <dbReference type="EC" id="2.7.13.3"/>
    </reaction>
</comment>
<evidence type="ECO:0000256" key="3">
    <source>
        <dbReference type="ARBA" id="ARBA00012438"/>
    </source>
</evidence>
<dbReference type="InterPro" id="IPR035965">
    <property type="entry name" value="PAS-like_dom_sf"/>
</dbReference>
<dbReference type="InterPro" id="IPR036890">
    <property type="entry name" value="HATPase_C_sf"/>
</dbReference>
<proteinExistence type="predicted"/>
<dbReference type="Gene3D" id="1.10.287.130">
    <property type="match status" value="1"/>
</dbReference>
<evidence type="ECO:0000256" key="9">
    <source>
        <dbReference type="SAM" id="Phobius"/>
    </source>
</evidence>
<feature type="domain" description="PAS" evidence="11">
    <location>
        <begin position="253"/>
        <end position="301"/>
    </location>
</feature>
<name>A0A518E286_9BACT</name>
<keyword evidence="9" id="KW-0812">Transmembrane</keyword>
<evidence type="ECO:0000256" key="1">
    <source>
        <dbReference type="ARBA" id="ARBA00000085"/>
    </source>
</evidence>
<evidence type="ECO:0000256" key="8">
    <source>
        <dbReference type="ARBA" id="ARBA00023136"/>
    </source>
</evidence>
<dbReference type="PRINTS" id="PR00344">
    <property type="entry name" value="BCTRLSENSOR"/>
</dbReference>
<dbReference type="InterPro" id="IPR003660">
    <property type="entry name" value="HAMP_dom"/>
</dbReference>
<dbReference type="GO" id="GO:0004721">
    <property type="term" value="F:phosphoprotein phosphatase activity"/>
    <property type="evidence" value="ECO:0007669"/>
    <property type="project" value="TreeGrafter"/>
</dbReference>
<dbReference type="CDD" id="cd00075">
    <property type="entry name" value="HATPase"/>
    <property type="match status" value="1"/>
</dbReference>
<dbReference type="Gene3D" id="6.10.340.10">
    <property type="match status" value="1"/>
</dbReference>
<keyword evidence="14" id="KW-1185">Reference proteome</keyword>
<sequence length="599" mass="65017">MGLTSSFWKVFLAYASIAMGTALLFLILVVPWQSQQQTEFAKARLREAVLLLKDELLPSASTTQEADLQRKVRGLAEATGLVIAAAGPKGQPTADSEQPPGPLAVSTTNPFAQVEMSAARSQGEGFMQRTNPTTGNPWLYYALRIDRDDETVGYLRAGLSVKSIADQAAGLRRATAWFAGLATLAVFVLTLCFFRSPTQGPVHQLNEAVRSITQGHYAQDVLVHDRGPLGKLAANLNRMSRELAARFAAQRQASDRVDAAINGMSEGVISVDAGQRLLLANRSAGQMLGFDPEKSAGAELLSLVRSRPLHAAVATSLESETACITEAELGGPQSRTLRITAQRLAGDPCPGVVVVMHDVTDIRRLENLRHEFVANVSHELKTPLSAIRASAETLRMGAINQPDRAVRFLTLIEDEADRLHELILDMLSLARIESGEETFDIRSLPVAEKIEERLRTHEEAARAKQMSLLTHPPDQGFSVLADGEGFRQILDNLLDNAIKYSRPGGEVHVTWQKQGALGAIVVTDNGIGIDREHLPRVFERFFRADRARSRELGSTGLGLAIVKHLAQSFKGSVVVDSTLGKGSTFTVFLPLAGDEFPVS</sequence>
<dbReference type="PROSITE" id="PS50109">
    <property type="entry name" value="HIS_KIN"/>
    <property type="match status" value="1"/>
</dbReference>
<dbReference type="Pfam" id="PF00512">
    <property type="entry name" value="HisKA"/>
    <property type="match status" value="1"/>
</dbReference>
<feature type="domain" description="Histidine kinase" evidence="10">
    <location>
        <begin position="375"/>
        <end position="593"/>
    </location>
</feature>
<evidence type="ECO:0000313" key="13">
    <source>
        <dbReference type="EMBL" id="QDU98209.1"/>
    </source>
</evidence>
<dbReference type="GO" id="GO:0016036">
    <property type="term" value="P:cellular response to phosphate starvation"/>
    <property type="evidence" value="ECO:0007669"/>
    <property type="project" value="TreeGrafter"/>
</dbReference>
<evidence type="ECO:0000259" key="10">
    <source>
        <dbReference type="PROSITE" id="PS50109"/>
    </source>
</evidence>
<feature type="transmembrane region" description="Helical" evidence="9">
    <location>
        <begin position="12"/>
        <end position="32"/>
    </location>
</feature>
<dbReference type="InterPro" id="IPR050351">
    <property type="entry name" value="BphY/WalK/GraS-like"/>
</dbReference>
<feature type="domain" description="HAMP" evidence="12">
    <location>
        <begin position="196"/>
        <end position="248"/>
    </location>
</feature>
<evidence type="ECO:0000256" key="5">
    <source>
        <dbReference type="ARBA" id="ARBA00022679"/>
    </source>
</evidence>